<proteinExistence type="inferred from homology"/>
<evidence type="ECO:0000256" key="3">
    <source>
        <dbReference type="ARBA" id="ARBA00022519"/>
    </source>
</evidence>
<feature type="transmembrane region" description="Helical" evidence="8">
    <location>
        <begin position="77"/>
        <end position="98"/>
    </location>
</feature>
<feature type="transmembrane region" description="Helical" evidence="8">
    <location>
        <begin position="29"/>
        <end position="46"/>
    </location>
</feature>
<accession>A0A1G9GAQ0</accession>
<feature type="transmembrane region" description="Helical" evidence="8">
    <location>
        <begin position="6"/>
        <end position="22"/>
    </location>
</feature>
<organism evidence="10 11">
    <name type="scientific">Lacicoccus qingdaonensis</name>
    <dbReference type="NCBI Taxonomy" id="576118"/>
    <lineage>
        <taxon>Bacteria</taxon>
        <taxon>Bacillati</taxon>
        <taxon>Bacillota</taxon>
        <taxon>Bacilli</taxon>
        <taxon>Bacillales</taxon>
        <taxon>Salinicoccaceae</taxon>
        <taxon>Lacicoccus</taxon>
    </lineage>
</organism>
<evidence type="ECO:0000256" key="5">
    <source>
        <dbReference type="ARBA" id="ARBA00022989"/>
    </source>
</evidence>
<keyword evidence="2" id="KW-1003">Cell membrane</keyword>
<dbReference type="GO" id="GO:0015744">
    <property type="term" value="P:succinate transport"/>
    <property type="evidence" value="ECO:0007669"/>
    <property type="project" value="TreeGrafter"/>
</dbReference>
<dbReference type="OrthoDB" id="9810047at2"/>
<dbReference type="PANTHER" id="PTHR34390">
    <property type="entry name" value="UPF0442 PROTEIN YJJB-RELATED"/>
    <property type="match status" value="1"/>
</dbReference>
<dbReference type="EMBL" id="FNFY01000016">
    <property type="protein sequence ID" value="SDK97804.1"/>
    <property type="molecule type" value="Genomic_DNA"/>
</dbReference>
<protein>
    <submittedName>
        <fullName evidence="10">Uncharacterized membrane protein YjjB, DUF3815 family</fullName>
    </submittedName>
</protein>
<evidence type="ECO:0000256" key="7">
    <source>
        <dbReference type="ARBA" id="ARBA00034125"/>
    </source>
</evidence>
<evidence type="ECO:0000256" key="4">
    <source>
        <dbReference type="ARBA" id="ARBA00022692"/>
    </source>
</evidence>
<evidence type="ECO:0000313" key="11">
    <source>
        <dbReference type="Proteomes" id="UP000199008"/>
    </source>
</evidence>
<keyword evidence="5 8" id="KW-1133">Transmembrane helix</keyword>
<comment type="subcellular location">
    <subcellularLocation>
        <location evidence="1">Cell membrane</location>
        <topology evidence="1">Multi-pass membrane protein</topology>
    </subcellularLocation>
</comment>
<gene>
    <name evidence="10" type="ORF">SAMN05216216_11627</name>
</gene>
<evidence type="ECO:0000313" key="10">
    <source>
        <dbReference type="EMBL" id="SDK97804.1"/>
    </source>
</evidence>
<keyword evidence="6 8" id="KW-0472">Membrane</keyword>
<feature type="domain" description="Threonine/Serine exporter ThrE" evidence="9">
    <location>
        <begin position="7"/>
        <end position="134"/>
    </location>
</feature>
<dbReference type="STRING" id="576118.SAMN05216216_11627"/>
<keyword evidence="11" id="KW-1185">Reference proteome</keyword>
<evidence type="ECO:0000256" key="1">
    <source>
        <dbReference type="ARBA" id="ARBA00004651"/>
    </source>
</evidence>
<keyword evidence="3" id="KW-0997">Cell inner membrane</keyword>
<dbReference type="AlphaFoldDB" id="A0A1G9GAQ0"/>
<dbReference type="InterPro" id="IPR050539">
    <property type="entry name" value="ThrE_Dicarb/AminoAcid_Exp"/>
</dbReference>
<name>A0A1G9GAQ0_9BACL</name>
<dbReference type="RefSeq" id="WP_092986814.1">
    <property type="nucleotide sequence ID" value="NZ_FNFY01000016.1"/>
</dbReference>
<sequence length="150" mass="16286">MLTLLYQFILSFFASMGFGILFNAPRRALLQCGLTGAAGWIVYYILSSFEVNQILASFAGGIVLTAVSIFNSRYMKMPIVIFITCGIIPLVPGGKAYQAMRNVVLEDYQLAFSFGIEAALIASAIALGIITSEMFYSLVNTAITKLKTGE</sequence>
<dbReference type="Proteomes" id="UP000199008">
    <property type="component" value="Unassembled WGS sequence"/>
</dbReference>
<evidence type="ECO:0000256" key="6">
    <source>
        <dbReference type="ARBA" id="ARBA00023136"/>
    </source>
</evidence>
<evidence type="ECO:0000256" key="2">
    <source>
        <dbReference type="ARBA" id="ARBA00022475"/>
    </source>
</evidence>
<feature type="transmembrane region" description="Helical" evidence="8">
    <location>
        <begin position="52"/>
        <end position="70"/>
    </location>
</feature>
<feature type="transmembrane region" description="Helical" evidence="8">
    <location>
        <begin position="110"/>
        <end position="130"/>
    </location>
</feature>
<evidence type="ECO:0000256" key="8">
    <source>
        <dbReference type="SAM" id="Phobius"/>
    </source>
</evidence>
<dbReference type="GO" id="GO:0005886">
    <property type="term" value="C:plasma membrane"/>
    <property type="evidence" value="ECO:0007669"/>
    <property type="project" value="UniProtKB-SubCell"/>
</dbReference>
<keyword evidence="4 8" id="KW-0812">Transmembrane</keyword>
<dbReference type="Pfam" id="PF12821">
    <property type="entry name" value="ThrE_2"/>
    <property type="match status" value="1"/>
</dbReference>
<reference evidence="11" key="1">
    <citation type="submission" date="2016-10" db="EMBL/GenBank/DDBJ databases">
        <authorList>
            <person name="Varghese N."/>
            <person name="Submissions S."/>
        </authorList>
    </citation>
    <scope>NUCLEOTIDE SEQUENCE [LARGE SCALE GENOMIC DNA]</scope>
    <source>
        <strain evidence="11">CGMCC 1.8895</strain>
    </source>
</reference>
<comment type="similarity">
    <text evidence="7">Belongs to the ThrE exporter (TC 2.A.79) family.</text>
</comment>
<dbReference type="InterPro" id="IPR024528">
    <property type="entry name" value="ThrE_2"/>
</dbReference>
<dbReference type="PANTHER" id="PTHR34390:SF1">
    <property type="entry name" value="SUCCINATE TRANSPORTER SUBUNIT YJJB-RELATED"/>
    <property type="match status" value="1"/>
</dbReference>
<evidence type="ECO:0000259" key="9">
    <source>
        <dbReference type="Pfam" id="PF12821"/>
    </source>
</evidence>